<dbReference type="SUPFAM" id="SSF53254">
    <property type="entry name" value="Phosphoglycerate mutase-like"/>
    <property type="match status" value="1"/>
</dbReference>
<reference evidence="2 3" key="1">
    <citation type="submission" date="2013-12" db="EMBL/GenBank/DDBJ databases">
        <title>Annotated genome of Streptomyces scopuliridis.</title>
        <authorList>
            <person name="Olson J.B."/>
        </authorList>
    </citation>
    <scope>NUCLEOTIDE SEQUENCE [LARGE SCALE GENOMIC DNA]</scope>
    <source>
        <strain evidence="2 3">RB72</strain>
    </source>
</reference>
<accession>A0A2T7SY83</accession>
<dbReference type="Gene3D" id="3.40.50.1240">
    <property type="entry name" value="Phosphoglycerate mutase-like"/>
    <property type="match status" value="1"/>
</dbReference>
<dbReference type="STRING" id="1440053.GCA_000718095_05775"/>
<comment type="caution">
    <text evidence="2">The sequence shown here is derived from an EMBL/GenBank/DDBJ whole genome shotgun (WGS) entry which is preliminary data.</text>
</comment>
<evidence type="ECO:0000313" key="3">
    <source>
        <dbReference type="Proteomes" id="UP000245992"/>
    </source>
</evidence>
<dbReference type="Pfam" id="PF00300">
    <property type="entry name" value="His_Phos_1"/>
    <property type="match status" value="1"/>
</dbReference>
<dbReference type="InterPro" id="IPR029033">
    <property type="entry name" value="His_PPase_superfam"/>
</dbReference>
<protein>
    <recommendedName>
        <fullName evidence="4">Phosphoglycerate mutase</fullName>
    </recommendedName>
</protein>
<dbReference type="AlphaFoldDB" id="A0A2T7SY83"/>
<dbReference type="OrthoDB" id="7502553at2"/>
<dbReference type="RefSeq" id="WP_030354722.1">
    <property type="nucleotide sequence ID" value="NZ_AZSP01000269.1"/>
</dbReference>
<keyword evidence="3" id="KW-1185">Reference proteome</keyword>
<evidence type="ECO:0000313" key="2">
    <source>
        <dbReference type="EMBL" id="PVE07876.1"/>
    </source>
</evidence>
<feature type="region of interest" description="Disordered" evidence="1">
    <location>
        <begin position="144"/>
        <end position="169"/>
    </location>
</feature>
<dbReference type="EMBL" id="AZSP01000269">
    <property type="protein sequence ID" value="PVE07876.1"/>
    <property type="molecule type" value="Genomic_DNA"/>
</dbReference>
<organism evidence="2 3">
    <name type="scientific">Streptomyces scopuliridis RB72</name>
    <dbReference type="NCBI Taxonomy" id="1440053"/>
    <lineage>
        <taxon>Bacteria</taxon>
        <taxon>Bacillati</taxon>
        <taxon>Actinomycetota</taxon>
        <taxon>Actinomycetes</taxon>
        <taxon>Kitasatosporales</taxon>
        <taxon>Streptomycetaceae</taxon>
        <taxon>Streptomyces</taxon>
    </lineage>
</organism>
<dbReference type="Proteomes" id="UP000245992">
    <property type="component" value="Unassembled WGS sequence"/>
</dbReference>
<dbReference type="InterPro" id="IPR013078">
    <property type="entry name" value="His_Pase_superF_clade-1"/>
</dbReference>
<name>A0A2T7SY83_9ACTN</name>
<feature type="compositionally biased region" description="Gly residues" evidence="1">
    <location>
        <begin position="149"/>
        <end position="169"/>
    </location>
</feature>
<sequence>MTTRLMLISPAMNQALREARFPHTEEPDGDGPVGDELDALGLREAEAVRETFPATDTATTYVSPSLRCRRTAEALGLDAKPLPALAPCAMGRWQGRTLDEVAAAEPDALASWLADPAAAPHGGEPLLALLARAAHWLDTLGEATASDGGTAGDGAPGGGAPGDGASGSGTAGGRVIAVAEPDIIRACAVHSLGATPAAFWRIDVRPLTATELSGRVGRWNLLSGRPLHSVGPRPFAL</sequence>
<gene>
    <name evidence="2" type="ORF">Y717_21400</name>
</gene>
<proteinExistence type="predicted"/>
<evidence type="ECO:0000256" key="1">
    <source>
        <dbReference type="SAM" id="MobiDB-lite"/>
    </source>
</evidence>
<evidence type="ECO:0008006" key="4">
    <source>
        <dbReference type="Google" id="ProtNLM"/>
    </source>
</evidence>